<comment type="caution">
    <text evidence="2">The sequence shown here is derived from an EMBL/GenBank/DDBJ whole genome shotgun (WGS) entry which is preliminary data.</text>
</comment>
<protein>
    <submittedName>
        <fullName evidence="2">Heterokaryon incompatibility protein-domain-containing protein</fullName>
    </submittedName>
</protein>
<reference evidence="2" key="1">
    <citation type="journal article" date="2021" name="Nat. Commun.">
        <title>Genetic determinants of endophytism in the Arabidopsis root mycobiome.</title>
        <authorList>
            <person name="Mesny F."/>
            <person name="Miyauchi S."/>
            <person name="Thiergart T."/>
            <person name="Pickel B."/>
            <person name="Atanasova L."/>
            <person name="Karlsson M."/>
            <person name="Huettel B."/>
            <person name="Barry K.W."/>
            <person name="Haridas S."/>
            <person name="Chen C."/>
            <person name="Bauer D."/>
            <person name="Andreopoulos W."/>
            <person name="Pangilinan J."/>
            <person name="LaButti K."/>
            <person name="Riley R."/>
            <person name="Lipzen A."/>
            <person name="Clum A."/>
            <person name="Drula E."/>
            <person name="Henrissat B."/>
            <person name="Kohler A."/>
            <person name="Grigoriev I.V."/>
            <person name="Martin F.M."/>
            <person name="Hacquard S."/>
        </authorList>
    </citation>
    <scope>NUCLEOTIDE SEQUENCE</scope>
    <source>
        <strain evidence="2">MPI-SDFR-AT-0120</strain>
    </source>
</reference>
<dbReference type="Pfam" id="PF06985">
    <property type="entry name" value="HET"/>
    <property type="match status" value="1"/>
</dbReference>
<dbReference type="PANTHER" id="PTHR24148:SF78">
    <property type="entry name" value="HETEROKARYON INCOMPATIBILITY DOMAIN-CONTAINING PROTEIN"/>
    <property type="match status" value="1"/>
</dbReference>
<accession>A0A8K0RHL0</accession>
<keyword evidence="3" id="KW-1185">Reference proteome</keyword>
<proteinExistence type="predicted"/>
<dbReference type="InterPro" id="IPR010730">
    <property type="entry name" value="HET"/>
</dbReference>
<name>A0A8K0RHL0_9PLEO</name>
<sequence length="294" mass="34018">MPAPPPPSQEVVQFEYEPLVLEDTTLRLVRLQKGSTEQIECELLHTFFLKEEAFIEYEALSYTWGGSEKPKSITLNGKHMAVTENLFRALRHLREPEQDRILWIDALCINQKNVEERGHQVRQMPVIYRNALRVIIWLGLATTAEDQAMRGMYCFENAMKFEACSSWKMDDPRWLIMWDSVKNNASRVDERALYSLLNQAWFTRVWIIQEVTNARAARIYCGIGSVSTRAFTVMLSLVGIEPPSHCQAILDVMPGPSRKYSWWSEKPNLATLMYKFRDFKASDPRDCVYGLLGV</sequence>
<evidence type="ECO:0000313" key="3">
    <source>
        <dbReference type="Proteomes" id="UP000813461"/>
    </source>
</evidence>
<gene>
    <name evidence="2" type="ORF">FB567DRAFT_543812</name>
</gene>
<organism evidence="2 3">
    <name type="scientific">Paraphoma chrysanthemicola</name>
    <dbReference type="NCBI Taxonomy" id="798071"/>
    <lineage>
        <taxon>Eukaryota</taxon>
        <taxon>Fungi</taxon>
        <taxon>Dikarya</taxon>
        <taxon>Ascomycota</taxon>
        <taxon>Pezizomycotina</taxon>
        <taxon>Dothideomycetes</taxon>
        <taxon>Pleosporomycetidae</taxon>
        <taxon>Pleosporales</taxon>
        <taxon>Pleosporineae</taxon>
        <taxon>Phaeosphaeriaceae</taxon>
        <taxon>Paraphoma</taxon>
    </lineage>
</organism>
<feature type="domain" description="Heterokaryon incompatibility" evidence="1">
    <location>
        <begin position="57"/>
        <end position="210"/>
    </location>
</feature>
<dbReference type="EMBL" id="JAGMVJ010000001">
    <property type="protein sequence ID" value="KAH7095503.1"/>
    <property type="molecule type" value="Genomic_DNA"/>
</dbReference>
<dbReference type="OrthoDB" id="194358at2759"/>
<dbReference type="InterPro" id="IPR052895">
    <property type="entry name" value="HetReg/Transcr_Mod"/>
</dbReference>
<evidence type="ECO:0000259" key="1">
    <source>
        <dbReference type="Pfam" id="PF06985"/>
    </source>
</evidence>
<dbReference type="AlphaFoldDB" id="A0A8K0RHL0"/>
<dbReference type="Proteomes" id="UP000813461">
    <property type="component" value="Unassembled WGS sequence"/>
</dbReference>
<evidence type="ECO:0000313" key="2">
    <source>
        <dbReference type="EMBL" id="KAH7095503.1"/>
    </source>
</evidence>
<dbReference type="PANTHER" id="PTHR24148">
    <property type="entry name" value="ANKYRIN REPEAT DOMAIN-CONTAINING PROTEIN 39 HOMOLOG-RELATED"/>
    <property type="match status" value="1"/>
</dbReference>